<organism evidence="1 2">
    <name type="scientific">Aceticella autotrophica</name>
    <dbReference type="NCBI Taxonomy" id="2755338"/>
    <lineage>
        <taxon>Bacteria</taxon>
        <taxon>Bacillati</taxon>
        <taxon>Bacillota</taxon>
        <taxon>Clostridia</taxon>
        <taxon>Thermoanaerobacterales</taxon>
        <taxon>Thermoanaerobacteraceae</taxon>
        <taxon>Aceticella</taxon>
    </lineage>
</organism>
<dbReference type="KEGG" id="aaut:ACETAC_02135"/>
<keyword evidence="2" id="KW-1185">Reference proteome</keyword>
<protein>
    <submittedName>
        <fullName evidence="1">Uncharacterized protein</fullName>
    </submittedName>
</protein>
<reference evidence="1" key="1">
    <citation type="submission" date="2020-08" db="EMBL/GenBank/DDBJ databases">
        <title>Genomic insights into the carbon and energy metabolism of the first obligate autotrophic acetogenic bacterium Aceticella autotrophica gen. nov., sp. nov.</title>
        <authorList>
            <person name="Toshchakov S.V."/>
            <person name="Elcheninov A.G."/>
            <person name="Kublanov I.V."/>
            <person name="Frolov E.N."/>
            <person name="Lebedinsky A.V."/>
        </authorList>
    </citation>
    <scope>NUCLEOTIDE SEQUENCE</scope>
    <source>
        <strain evidence="1">3443-3Ac</strain>
    </source>
</reference>
<evidence type="ECO:0000313" key="2">
    <source>
        <dbReference type="Proteomes" id="UP000671913"/>
    </source>
</evidence>
<dbReference type="AlphaFoldDB" id="A0A975AWG8"/>
<gene>
    <name evidence="1" type="ORF">ACETAC_02135</name>
</gene>
<sequence length="174" mass="20606">MSDIDEIKKLMDILTKTEKDREVASRKMQEVLEKSIKEIKKILLSLKKYIAKDNISLRSYSGKTFDTGEGIIIYDKGIDEKLVLRPSNKFFYLKVENDKLQEIEIEDFDIHNYINYDILFENVKNSLIKCIQKNEEDILAYRNTMLKIDKYNKDLEDMLSLKNIIDNTNHENQD</sequence>
<dbReference type="EMBL" id="CP060096">
    <property type="protein sequence ID" value="QSZ27722.1"/>
    <property type="molecule type" value="Genomic_DNA"/>
</dbReference>
<proteinExistence type="predicted"/>
<dbReference type="RefSeq" id="WP_284680432.1">
    <property type="nucleotide sequence ID" value="NZ_CP060096.1"/>
</dbReference>
<dbReference type="Proteomes" id="UP000671913">
    <property type="component" value="Chromosome"/>
</dbReference>
<accession>A0A975AWG8</accession>
<evidence type="ECO:0000313" key="1">
    <source>
        <dbReference type="EMBL" id="QSZ27722.1"/>
    </source>
</evidence>
<name>A0A975AWG8_9THEO</name>